<evidence type="ECO:0000313" key="11">
    <source>
        <dbReference type="EMBL" id="AAZ95509.1"/>
    </source>
</evidence>
<accession>Q2FBI9</accession>
<feature type="region of interest" description="Disordered" evidence="9">
    <location>
        <begin position="221"/>
        <end position="278"/>
    </location>
</feature>
<feature type="domain" description="Homeobox" evidence="10">
    <location>
        <begin position="161"/>
        <end position="221"/>
    </location>
</feature>
<evidence type="ECO:0000256" key="7">
    <source>
        <dbReference type="PROSITE-ProRule" id="PRU00108"/>
    </source>
</evidence>
<evidence type="ECO:0000256" key="2">
    <source>
        <dbReference type="ARBA" id="ARBA00023125"/>
    </source>
</evidence>
<evidence type="ECO:0000256" key="8">
    <source>
        <dbReference type="RuleBase" id="RU000682"/>
    </source>
</evidence>
<evidence type="ECO:0000256" key="6">
    <source>
        <dbReference type="ARBA" id="ARBA00040412"/>
    </source>
</evidence>
<dbReference type="AlphaFoldDB" id="Q2FBI9"/>
<keyword evidence="2 7" id="KW-0238">DNA-binding</keyword>
<evidence type="ECO:0000256" key="9">
    <source>
        <dbReference type="SAM" id="MobiDB-lite"/>
    </source>
</evidence>
<dbReference type="InterPro" id="IPR017970">
    <property type="entry name" value="Homeobox_CS"/>
</dbReference>
<dbReference type="SMART" id="SM00389">
    <property type="entry name" value="HOX"/>
    <property type="match status" value="1"/>
</dbReference>
<sequence>MEELDPCFPPPNHAAMFSRDFNGFLPSSNPYSTSESPSCVYDTRMGTSYNSGMVEDTYNHQYENPLPHQHQHQHISRSRVYADPSVHLRSPNEHLVGGMAHRAMDADNHVMHHVGMAPSHHSAPDKVKEQGKVHFPWMKTTKSHAHQWKANWSGANFQTFSENKRTRTAYTRAQLLELEKEFHFNRYITRPRRVELAAHLNLTEQHIKIWFQNRRMKWKKDVDKKRPQQSEQDGADDDVSSDVTDVKKIEPKIESVQDEITDEITDENANGVQSDQSL</sequence>
<dbReference type="GO" id="GO:0005634">
    <property type="term" value="C:nucleus"/>
    <property type="evidence" value="ECO:0007669"/>
    <property type="project" value="UniProtKB-SubCell"/>
</dbReference>
<dbReference type="InterPro" id="IPR009057">
    <property type="entry name" value="Homeodomain-like_sf"/>
</dbReference>
<dbReference type="InterPro" id="IPR020479">
    <property type="entry name" value="HD_metazoa"/>
</dbReference>
<keyword evidence="4 7" id="KW-0539">Nucleus</keyword>
<feature type="DNA-binding region" description="Homeobox" evidence="7">
    <location>
        <begin position="163"/>
        <end position="222"/>
    </location>
</feature>
<dbReference type="CDD" id="cd00086">
    <property type="entry name" value="homeodomain"/>
    <property type="match status" value="1"/>
</dbReference>
<feature type="compositionally biased region" description="Polar residues" evidence="9">
    <location>
        <begin position="267"/>
        <end position="278"/>
    </location>
</feature>
<dbReference type="GO" id="GO:0000978">
    <property type="term" value="F:RNA polymerase II cis-regulatory region sequence-specific DNA binding"/>
    <property type="evidence" value="ECO:0007669"/>
    <property type="project" value="TreeGrafter"/>
</dbReference>
<dbReference type="GO" id="GO:0048513">
    <property type="term" value="P:animal organ development"/>
    <property type="evidence" value="ECO:0007669"/>
    <property type="project" value="UniProtKB-ARBA"/>
</dbReference>
<dbReference type="InterPro" id="IPR017995">
    <property type="entry name" value="Homeobox_antennapedia"/>
</dbReference>
<evidence type="ECO:0000256" key="4">
    <source>
        <dbReference type="ARBA" id="ARBA00023242"/>
    </source>
</evidence>
<dbReference type="PANTHER" id="PTHR45664">
    <property type="entry name" value="PROTEIN ZERKNUELLT 1-RELATED"/>
    <property type="match status" value="1"/>
</dbReference>
<proteinExistence type="evidence at transcript level"/>
<reference evidence="11" key="1">
    <citation type="submission" date="2005-06" db="EMBL/GenBank/DDBJ databases">
        <authorList>
            <person name="Froebius A.C."/>
            <person name="Seaver E.C."/>
        </authorList>
    </citation>
    <scope>NUCLEOTIDE SEQUENCE</scope>
</reference>
<dbReference type="Gene3D" id="1.10.10.60">
    <property type="entry name" value="Homeodomain-like"/>
    <property type="match status" value="1"/>
</dbReference>
<keyword evidence="1" id="KW-0217">Developmental protein</keyword>
<dbReference type="GO" id="GO:0045944">
    <property type="term" value="P:positive regulation of transcription by RNA polymerase II"/>
    <property type="evidence" value="ECO:0007669"/>
    <property type="project" value="UniProtKB-ARBA"/>
</dbReference>
<comment type="subcellular location">
    <subcellularLocation>
        <location evidence="7 8">Nucleus</location>
    </subcellularLocation>
</comment>
<dbReference type="InterPro" id="IPR001356">
    <property type="entry name" value="HD"/>
</dbReference>
<dbReference type="FunFam" id="1.10.10.60:FF:000176">
    <property type="entry name" value="pancreas/duodenum homeobox protein 1"/>
    <property type="match status" value="1"/>
</dbReference>
<dbReference type="EMBL" id="DQ102390">
    <property type="protein sequence ID" value="AAZ95509.1"/>
    <property type="molecule type" value="mRNA"/>
</dbReference>
<dbReference type="GO" id="GO:0000981">
    <property type="term" value="F:DNA-binding transcription factor activity, RNA polymerase II-specific"/>
    <property type="evidence" value="ECO:0007669"/>
    <property type="project" value="InterPro"/>
</dbReference>
<dbReference type="PANTHER" id="PTHR45664:SF12">
    <property type="entry name" value="PANCREAS_DUODENUM HOMEOBOX PROTEIN 1"/>
    <property type="match status" value="1"/>
</dbReference>
<dbReference type="Pfam" id="PF00046">
    <property type="entry name" value="Homeodomain"/>
    <property type="match status" value="1"/>
</dbReference>
<feature type="compositionally biased region" description="Acidic residues" evidence="9">
    <location>
        <begin position="256"/>
        <end position="266"/>
    </location>
</feature>
<evidence type="ECO:0000259" key="10">
    <source>
        <dbReference type="PROSITE" id="PS50071"/>
    </source>
</evidence>
<feature type="compositionally biased region" description="Basic and acidic residues" evidence="9">
    <location>
        <begin position="244"/>
        <end position="255"/>
    </location>
</feature>
<reference evidence="11" key="2">
    <citation type="journal article" date="2006" name="Dev. Genes Evol.">
        <title>ParaHox gene expression in the polychaete annelid Capitella sp. I.</title>
        <authorList>
            <person name="Frobius A.C."/>
            <person name="Seaver E.C."/>
        </authorList>
    </citation>
    <scope>NUCLEOTIDE SEQUENCE</scope>
</reference>
<protein>
    <recommendedName>
        <fullName evidence="6">Pancreas/duodenum homeobox protein 1</fullName>
    </recommendedName>
</protein>
<dbReference type="PRINTS" id="PR00025">
    <property type="entry name" value="ANTENNAPEDIA"/>
</dbReference>
<evidence type="ECO:0000256" key="1">
    <source>
        <dbReference type="ARBA" id="ARBA00022473"/>
    </source>
</evidence>
<evidence type="ECO:0000256" key="3">
    <source>
        <dbReference type="ARBA" id="ARBA00023155"/>
    </source>
</evidence>
<name>Q2FBI9_CAPTE</name>
<evidence type="ECO:0000256" key="5">
    <source>
        <dbReference type="ARBA" id="ARBA00038297"/>
    </source>
</evidence>
<dbReference type="PRINTS" id="PR00024">
    <property type="entry name" value="HOMEOBOX"/>
</dbReference>
<dbReference type="PROSITE" id="PS50071">
    <property type="entry name" value="HOMEOBOX_2"/>
    <property type="match status" value="1"/>
</dbReference>
<keyword evidence="3 7" id="KW-0371">Homeobox</keyword>
<dbReference type="SUPFAM" id="SSF46689">
    <property type="entry name" value="Homeodomain-like"/>
    <property type="match status" value="1"/>
</dbReference>
<gene>
    <name evidence="11" type="primary">Xlox</name>
</gene>
<dbReference type="PROSITE" id="PS00027">
    <property type="entry name" value="HOMEOBOX_1"/>
    <property type="match status" value="1"/>
</dbReference>
<comment type="similarity">
    <text evidence="5">Belongs to the Antp homeobox family. IPF1/XlHbox-8 subfamily.</text>
</comment>
<organism evidence="11">
    <name type="scientific">Capitella teleta</name>
    <name type="common">Polychaete worm</name>
    <dbReference type="NCBI Taxonomy" id="283909"/>
    <lineage>
        <taxon>Eukaryota</taxon>
        <taxon>Metazoa</taxon>
        <taxon>Spiralia</taxon>
        <taxon>Lophotrochozoa</taxon>
        <taxon>Annelida</taxon>
        <taxon>Polychaeta</taxon>
        <taxon>Sedentaria</taxon>
        <taxon>Scolecida</taxon>
        <taxon>Capitellidae</taxon>
        <taxon>Capitella</taxon>
    </lineage>
</organism>